<protein>
    <submittedName>
        <fullName evidence="2">Peptidoglycan-binding protein</fullName>
    </submittedName>
</protein>
<evidence type="ECO:0000256" key="1">
    <source>
        <dbReference type="SAM" id="MobiDB-lite"/>
    </source>
</evidence>
<dbReference type="EMBL" id="JAUHHC010000002">
    <property type="protein sequence ID" value="MDN3920030.1"/>
    <property type="molecule type" value="Genomic_DNA"/>
</dbReference>
<sequence length="164" mass="18346">MAFVTTFRSPKGNVSRAYNIDFSVGAAADNQPVDVMLVQALMRILYYEIGDPFSPPPGDSGIEVDGLFGPVTMRHIADLQRKIKAGGFAVRLDGVLDPFRAQGQLSTLAKVRYVLEILNDTCFDHCRRRNMPAYKELPSRTDIPTELRGALNQPERSTARKYQR</sequence>
<name>A0ABT8DNU1_9BURK</name>
<gene>
    <name evidence="2" type="ORF">QWJ38_07025</name>
</gene>
<evidence type="ECO:0000313" key="2">
    <source>
        <dbReference type="EMBL" id="MDN3920030.1"/>
    </source>
</evidence>
<dbReference type="RefSeq" id="WP_290358348.1">
    <property type="nucleotide sequence ID" value="NZ_JAUHHC010000002.1"/>
</dbReference>
<comment type="caution">
    <text evidence="2">The sequence shown here is derived from an EMBL/GenBank/DDBJ whole genome shotgun (WGS) entry which is preliminary data.</text>
</comment>
<feature type="region of interest" description="Disordered" evidence="1">
    <location>
        <begin position="137"/>
        <end position="164"/>
    </location>
</feature>
<dbReference type="Proteomes" id="UP001228044">
    <property type="component" value="Unassembled WGS sequence"/>
</dbReference>
<proteinExistence type="predicted"/>
<reference evidence="2 3" key="1">
    <citation type="submission" date="2023-06" db="EMBL/GenBank/DDBJ databases">
        <title>Pelomonas sp. PFR6 16S ribosomal RNA gene Genome sequencing and assembly.</title>
        <authorList>
            <person name="Woo H."/>
        </authorList>
    </citation>
    <scope>NUCLEOTIDE SEQUENCE [LARGE SCALE GENOMIC DNA]</scope>
    <source>
        <strain evidence="2 3">PFR6</strain>
    </source>
</reference>
<keyword evidence="3" id="KW-1185">Reference proteome</keyword>
<organism evidence="2 3">
    <name type="scientific">Roseateles violae</name>
    <dbReference type="NCBI Taxonomy" id="3058042"/>
    <lineage>
        <taxon>Bacteria</taxon>
        <taxon>Pseudomonadati</taxon>
        <taxon>Pseudomonadota</taxon>
        <taxon>Betaproteobacteria</taxon>
        <taxon>Burkholderiales</taxon>
        <taxon>Sphaerotilaceae</taxon>
        <taxon>Roseateles</taxon>
    </lineage>
</organism>
<evidence type="ECO:0000313" key="3">
    <source>
        <dbReference type="Proteomes" id="UP001228044"/>
    </source>
</evidence>
<accession>A0ABT8DNU1</accession>